<feature type="domain" description="SH3" evidence="15">
    <location>
        <begin position="279"/>
        <end position="343"/>
    </location>
</feature>
<evidence type="ECO:0000256" key="11">
    <source>
        <dbReference type="ARBA" id="ARBA00034535"/>
    </source>
</evidence>
<keyword evidence="5" id="KW-0653">Protein transport</keyword>
<keyword evidence="2 13" id="KW-0728">SH3 domain</keyword>
<evidence type="ECO:0000313" key="16">
    <source>
        <dbReference type="EMBL" id="KAK2189334.1"/>
    </source>
</evidence>
<keyword evidence="17" id="KW-1185">Reference proteome</keyword>
<dbReference type="FunFam" id="2.30.30.40:FF:000109">
    <property type="entry name" value="Peroxisomal biogenesis factor 13"/>
    <property type="match status" value="1"/>
</dbReference>
<evidence type="ECO:0000256" key="9">
    <source>
        <dbReference type="ARBA" id="ARBA00023140"/>
    </source>
</evidence>
<feature type="compositionally biased region" description="Low complexity" evidence="14">
    <location>
        <begin position="379"/>
        <end position="390"/>
    </location>
</feature>
<dbReference type="Proteomes" id="UP001209878">
    <property type="component" value="Unassembled WGS sequence"/>
</dbReference>
<evidence type="ECO:0000256" key="4">
    <source>
        <dbReference type="ARBA" id="ARBA00022692"/>
    </source>
</evidence>
<dbReference type="SMART" id="SM00326">
    <property type="entry name" value="SH3"/>
    <property type="match status" value="1"/>
</dbReference>
<dbReference type="SUPFAM" id="SSF50044">
    <property type="entry name" value="SH3-domain"/>
    <property type="match status" value="1"/>
</dbReference>
<dbReference type="Gene3D" id="2.30.30.40">
    <property type="entry name" value="SH3 Domains"/>
    <property type="match status" value="1"/>
</dbReference>
<evidence type="ECO:0000256" key="12">
    <source>
        <dbReference type="ARBA" id="ARBA00046271"/>
    </source>
</evidence>
<feature type="region of interest" description="Disordered" evidence="14">
    <location>
        <begin position="1"/>
        <end position="58"/>
    </location>
</feature>
<evidence type="ECO:0000256" key="7">
    <source>
        <dbReference type="ARBA" id="ARBA00023010"/>
    </source>
</evidence>
<evidence type="ECO:0000256" key="14">
    <source>
        <dbReference type="SAM" id="MobiDB-lite"/>
    </source>
</evidence>
<keyword evidence="8" id="KW-0472">Membrane</keyword>
<keyword evidence="9" id="KW-0576">Peroxisome</keyword>
<evidence type="ECO:0000259" key="15">
    <source>
        <dbReference type="PROSITE" id="PS50002"/>
    </source>
</evidence>
<reference evidence="16" key="1">
    <citation type="journal article" date="2023" name="Mol. Biol. Evol.">
        <title>Third-Generation Sequencing Reveals the Adaptive Role of the Epigenome in Three Deep-Sea Polychaetes.</title>
        <authorList>
            <person name="Perez M."/>
            <person name="Aroh O."/>
            <person name="Sun Y."/>
            <person name="Lan Y."/>
            <person name="Juniper S.K."/>
            <person name="Young C.R."/>
            <person name="Angers B."/>
            <person name="Qian P.Y."/>
        </authorList>
    </citation>
    <scope>NUCLEOTIDE SEQUENCE</scope>
    <source>
        <strain evidence="16">R07B-5</strain>
    </source>
</reference>
<evidence type="ECO:0000313" key="17">
    <source>
        <dbReference type="Proteomes" id="UP001209878"/>
    </source>
</evidence>
<feature type="region of interest" description="Disordered" evidence="14">
    <location>
        <begin position="360"/>
        <end position="422"/>
    </location>
</feature>
<sequence length="422" mass="46242">MAAPPKPWERVGVNQQNAGNTFINQMSSGPPGPVMPENRGVAMPRQQPPALPPRPSQQQNLAMPMAGYGGGMNYNSYGAYGNSGLYNSPYMYNSMYSGGMYDGYGSSGFNRVGGDVGSQSSFVRTAQNSSQQAFQSIESVVQACRSISMMLDSTFYAVYNSFNAVIGVADHFSRLKQHLAKVLSALALIRTLKWLYRRLLVLLRLRQSVGLDEELWSQATTEAGATATWLSEGGAAGKPSHWPIVFFFAVVFGGPWLIWKLLSAFRGETEKNEWANGKDDHFVVVAEYDFQAQGDDELSFRQGQTITVAPKELQPRIRGWLLASVDGNKEGFIPANYIRVLGKRKGSRHMAKMTQDVEVPTTQVPCAEDTRWDGARPKTSSSEDQTSTQQMCEAQPASSSNRVGSGDSIRQPTGWVMEPAGC</sequence>
<comment type="caution">
    <text evidence="16">The sequence shown here is derived from an EMBL/GenBank/DDBJ whole genome shotgun (WGS) entry which is preliminary data.</text>
</comment>
<feature type="compositionally biased region" description="Pro residues" evidence="14">
    <location>
        <begin position="46"/>
        <end position="55"/>
    </location>
</feature>
<dbReference type="PANTHER" id="PTHR19332:SF1">
    <property type="entry name" value="PEROXISOMAL MEMBRANE PROTEIN PEX13"/>
    <property type="match status" value="1"/>
</dbReference>
<dbReference type="AlphaFoldDB" id="A0AAD9P701"/>
<dbReference type="InterPro" id="IPR007223">
    <property type="entry name" value="Peroxin-13_N"/>
</dbReference>
<dbReference type="GO" id="GO:0016560">
    <property type="term" value="P:protein import into peroxisome matrix, docking"/>
    <property type="evidence" value="ECO:0007669"/>
    <property type="project" value="InterPro"/>
</dbReference>
<keyword evidence="7" id="KW-0811">Translocation</keyword>
<keyword evidence="3" id="KW-0813">Transport</keyword>
<feature type="compositionally biased region" description="Polar residues" evidence="14">
    <location>
        <begin position="13"/>
        <end position="28"/>
    </location>
</feature>
<dbReference type="Pfam" id="PF00018">
    <property type="entry name" value="SH3_1"/>
    <property type="match status" value="1"/>
</dbReference>
<dbReference type="GO" id="GO:1990429">
    <property type="term" value="C:peroxisomal importomer complex"/>
    <property type="evidence" value="ECO:0007669"/>
    <property type="project" value="TreeGrafter"/>
</dbReference>
<gene>
    <name evidence="16" type="ORF">NP493_109g07010</name>
</gene>
<name>A0AAD9P701_RIDPI</name>
<evidence type="ECO:0000256" key="2">
    <source>
        <dbReference type="ARBA" id="ARBA00022443"/>
    </source>
</evidence>
<evidence type="ECO:0000256" key="6">
    <source>
        <dbReference type="ARBA" id="ARBA00022989"/>
    </source>
</evidence>
<dbReference type="InterPro" id="IPR036028">
    <property type="entry name" value="SH3-like_dom_sf"/>
</dbReference>
<evidence type="ECO:0000256" key="10">
    <source>
        <dbReference type="ARBA" id="ARBA00029693"/>
    </source>
</evidence>
<evidence type="ECO:0000256" key="8">
    <source>
        <dbReference type="ARBA" id="ARBA00023136"/>
    </source>
</evidence>
<dbReference type="PROSITE" id="PS50002">
    <property type="entry name" value="SH3"/>
    <property type="match status" value="1"/>
</dbReference>
<proteinExistence type="inferred from homology"/>
<evidence type="ECO:0000256" key="1">
    <source>
        <dbReference type="ARBA" id="ARBA00006033"/>
    </source>
</evidence>
<evidence type="ECO:0000256" key="3">
    <source>
        <dbReference type="ARBA" id="ARBA00022448"/>
    </source>
</evidence>
<keyword evidence="6" id="KW-1133">Transmembrane helix</keyword>
<dbReference type="CDD" id="cd11864">
    <property type="entry name" value="SH3_PEX13_eumet"/>
    <property type="match status" value="1"/>
</dbReference>
<dbReference type="InterPro" id="IPR001452">
    <property type="entry name" value="SH3_domain"/>
</dbReference>
<organism evidence="16 17">
    <name type="scientific">Ridgeia piscesae</name>
    <name type="common">Tubeworm</name>
    <dbReference type="NCBI Taxonomy" id="27915"/>
    <lineage>
        <taxon>Eukaryota</taxon>
        <taxon>Metazoa</taxon>
        <taxon>Spiralia</taxon>
        <taxon>Lophotrochozoa</taxon>
        <taxon>Annelida</taxon>
        <taxon>Polychaeta</taxon>
        <taxon>Sedentaria</taxon>
        <taxon>Canalipalpata</taxon>
        <taxon>Sabellida</taxon>
        <taxon>Siboglinidae</taxon>
        <taxon>Ridgeia</taxon>
    </lineage>
</organism>
<evidence type="ECO:0000256" key="5">
    <source>
        <dbReference type="ARBA" id="ARBA00022927"/>
    </source>
</evidence>
<dbReference type="InterPro" id="IPR035463">
    <property type="entry name" value="Pex13"/>
</dbReference>
<comment type="similarity">
    <text evidence="1">Belongs to the peroxin-13 family.</text>
</comment>
<dbReference type="Pfam" id="PF04088">
    <property type="entry name" value="Peroxin-13_N"/>
    <property type="match status" value="1"/>
</dbReference>
<dbReference type="PANTHER" id="PTHR19332">
    <property type="entry name" value="PEROXISOMAL MEMBRANE PROTEIN PEX13"/>
    <property type="match status" value="1"/>
</dbReference>
<dbReference type="GO" id="GO:0005778">
    <property type="term" value="C:peroxisomal membrane"/>
    <property type="evidence" value="ECO:0007669"/>
    <property type="project" value="UniProtKB-SubCell"/>
</dbReference>
<comment type="subcellular location">
    <subcellularLocation>
        <location evidence="12">Peroxisome membrane</location>
    </subcellularLocation>
</comment>
<protein>
    <recommendedName>
        <fullName evidence="11">Peroxisomal membrane protein PEX13</fullName>
    </recommendedName>
    <alternativeName>
        <fullName evidence="10">Peroxin-13</fullName>
    </alternativeName>
</protein>
<feature type="compositionally biased region" description="Polar residues" evidence="14">
    <location>
        <begin position="396"/>
        <end position="411"/>
    </location>
</feature>
<evidence type="ECO:0000256" key="13">
    <source>
        <dbReference type="PROSITE-ProRule" id="PRU00192"/>
    </source>
</evidence>
<dbReference type="EMBL" id="JAODUO010000109">
    <property type="protein sequence ID" value="KAK2189334.1"/>
    <property type="molecule type" value="Genomic_DNA"/>
</dbReference>
<keyword evidence="4" id="KW-0812">Transmembrane</keyword>
<accession>A0AAD9P701</accession>
<dbReference type="PRINTS" id="PR00452">
    <property type="entry name" value="SH3DOMAIN"/>
</dbReference>